<name>A0A3M0JUM5_HIRRU</name>
<dbReference type="PANTHER" id="PTHR46348">
    <property type="entry name" value="DELETED IN LUNG AND ESOPHAGEAL CANCER PROTEIN 1"/>
    <property type="match status" value="1"/>
</dbReference>
<organism evidence="2 3">
    <name type="scientific">Hirundo rustica rustica</name>
    <dbReference type="NCBI Taxonomy" id="333673"/>
    <lineage>
        <taxon>Eukaryota</taxon>
        <taxon>Metazoa</taxon>
        <taxon>Chordata</taxon>
        <taxon>Craniata</taxon>
        <taxon>Vertebrata</taxon>
        <taxon>Euteleostomi</taxon>
        <taxon>Archelosauria</taxon>
        <taxon>Archosauria</taxon>
        <taxon>Dinosauria</taxon>
        <taxon>Saurischia</taxon>
        <taxon>Theropoda</taxon>
        <taxon>Coelurosauria</taxon>
        <taxon>Aves</taxon>
        <taxon>Neognathae</taxon>
        <taxon>Neoaves</taxon>
        <taxon>Telluraves</taxon>
        <taxon>Australaves</taxon>
        <taxon>Passeriformes</taxon>
        <taxon>Sylvioidea</taxon>
        <taxon>Hirundinidae</taxon>
        <taxon>Hirundo</taxon>
    </lineage>
</organism>
<dbReference type="AlphaFoldDB" id="A0A3M0JUM5"/>
<dbReference type="EMBL" id="QRBI01000123">
    <property type="protein sequence ID" value="RMC04706.1"/>
    <property type="molecule type" value="Genomic_DNA"/>
</dbReference>
<dbReference type="GO" id="GO:0015631">
    <property type="term" value="F:tubulin binding"/>
    <property type="evidence" value="ECO:0007669"/>
    <property type="project" value="TreeGrafter"/>
</dbReference>
<dbReference type="OrthoDB" id="2115465at2759"/>
<evidence type="ECO:0000256" key="1">
    <source>
        <dbReference type="SAM" id="MobiDB-lite"/>
    </source>
</evidence>
<reference evidence="2 3" key="1">
    <citation type="submission" date="2018-07" db="EMBL/GenBank/DDBJ databases">
        <title>A high quality draft genome assembly of the barn swallow (H. rustica rustica).</title>
        <authorList>
            <person name="Formenti G."/>
            <person name="Chiara M."/>
            <person name="Poveda L."/>
            <person name="Francoijs K.-J."/>
            <person name="Bonisoli-Alquati A."/>
            <person name="Canova L."/>
            <person name="Gianfranceschi L."/>
            <person name="Horner D.S."/>
            <person name="Saino N."/>
        </authorList>
    </citation>
    <scope>NUCLEOTIDE SEQUENCE [LARGE SCALE GENOMIC DNA]</scope>
    <source>
        <strain evidence="2">Chelidonia</strain>
        <tissue evidence="2">Blood</tissue>
    </source>
</reference>
<comment type="caution">
    <text evidence="2">The sequence shown here is derived from an EMBL/GenBank/DDBJ whole genome shotgun (WGS) entry which is preliminary data.</text>
</comment>
<dbReference type="Proteomes" id="UP000269221">
    <property type="component" value="Unassembled WGS sequence"/>
</dbReference>
<evidence type="ECO:0000313" key="3">
    <source>
        <dbReference type="Proteomes" id="UP000269221"/>
    </source>
</evidence>
<protein>
    <submittedName>
        <fullName evidence="2">Uncharacterized protein</fullName>
    </submittedName>
</protein>
<dbReference type="GO" id="GO:0008285">
    <property type="term" value="P:negative regulation of cell population proliferation"/>
    <property type="evidence" value="ECO:0007669"/>
    <property type="project" value="InterPro"/>
</dbReference>
<dbReference type="GO" id="GO:0005929">
    <property type="term" value="C:cilium"/>
    <property type="evidence" value="ECO:0007669"/>
    <property type="project" value="TreeGrafter"/>
</dbReference>
<dbReference type="InterPro" id="IPR033304">
    <property type="entry name" value="DLEC1"/>
</dbReference>
<dbReference type="PANTHER" id="PTHR46348:SF1">
    <property type="entry name" value="DELETED IN LUNG AND ESOPHAGEAL CANCER PROTEIN 1"/>
    <property type="match status" value="1"/>
</dbReference>
<dbReference type="STRING" id="333673.A0A3M0JUM5"/>
<accession>A0A3M0JUM5</accession>
<evidence type="ECO:0000313" key="2">
    <source>
        <dbReference type="EMBL" id="RMC04706.1"/>
    </source>
</evidence>
<feature type="region of interest" description="Disordered" evidence="1">
    <location>
        <begin position="255"/>
        <end position="277"/>
    </location>
</feature>
<sequence length="389" mass="43278">MPYPRATPAQPDQFPLLKQLFSDFRHFCSLHALTARFPPQVWHTSLRRVPCASEGPAQESHPFDIRLDLQVYNLEADDEKLVDLLVLFGDAFPPVHMAGNEAASSGSTSESEVVLKLDPAAIPCGSIYPALETMDEPPGSDSKEISSQESAREKIISVLVQPHEGVPAVSPYSVVPRQTVVPGGGSSDVYIISFTPLVLDASAEAELRCDGLMLGFMSLDDKLARMVPNKVQRSHGYEAPPLRVHMEAVLRHPLLSSTDPKKSTKTSHSKKEEREESNRNMYFIHSKTCWYQHLPETQLLPGCQVLQLENGERKLKFDQNLVIEHSNCTTQLVPVTAYLTVPALELSCAMVDFQTCFVAQPKTEHVFLYNRSAAAEATGQLCWVFWFCN</sequence>
<gene>
    <name evidence="2" type="ORF">DUI87_17876</name>
</gene>
<proteinExistence type="predicted"/>
<dbReference type="GO" id="GO:0005737">
    <property type="term" value="C:cytoplasm"/>
    <property type="evidence" value="ECO:0007669"/>
    <property type="project" value="TreeGrafter"/>
</dbReference>
<keyword evidence="3" id="KW-1185">Reference proteome</keyword>